<dbReference type="InterPro" id="IPR041602">
    <property type="entry name" value="Quercetinase_C"/>
</dbReference>
<dbReference type="Proteomes" id="UP000285456">
    <property type="component" value="Unassembled WGS sequence"/>
</dbReference>
<dbReference type="AlphaFoldDB" id="A0A417YLP0"/>
<name>A0A417YLP0_9BACI</name>
<keyword evidence="2" id="KW-0479">Metal-binding</keyword>
<evidence type="ECO:0000259" key="5">
    <source>
        <dbReference type="Pfam" id="PF17954"/>
    </source>
</evidence>
<gene>
    <name evidence="6" type="ORF">D1B32_03310</name>
</gene>
<dbReference type="InterPro" id="IPR012093">
    <property type="entry name" value="Pirin"/>
</dbReference>
<dbReference type="InterPro" id="IPR014710">
    <property type="entry name" value="RmlC-like_jellyroll"/>
</dbReference>
<feature type="domain" description="Pirin N-terminal" evidence="4">
    <location>
        <begin position="49"/>
        <end position="118"/>
    </location>
</feature>
<dbReference type="PIRSF" id="PIRSF006232">
    <property type="entry name" value="Pirin"/>
    <property type="match status" value="1"/>
</dbReference>
<evidence type="ECO:0000256" key="2">
    <source>
        <dbReference type="PIRSR" id="PIRSR006232-1"/>
    </source>
</evidence>
<dbReference type="Gene3D" id="2.60.120.10">
    <property type="entry name" value="Jelly Rolls"/>
    <property type="match status" value="2"/>
</dbReference>
<dbReference type="PANTHER" id="PTHR43212:SF3">
    <property type="entry name" value="QUERCETIN 2,3-DIOXYGENASE"/>
    <property type="match status" value="1"/>
</dbReference>
<proteinExistence type="inferred from homology"/>
<dbReference type="SUPFAM" id="SSF51182">
    <property type="entry name" value="RmlC-like cupins"/>
    <property type="match status" value="1"/>
</dbReference>
<keyword evidence="7" id="KW-1185">Reference proteome</keyword>
<accession>A0A417YLP0</accession>
<comment type="caution">
    <text evidence="6">The sequence shown here is derived from an EMBL/GenBank/DDBJ whole genome shotgun (WGS) entry which is preliminary data.</text>
</comment>
<dbReference type="RefSeq" id="WP_118888622.1">
    <property type="nucleotide sequence ID" value="NZ_JAMAWL010000022.1"/>
</dbReference>
<feature type="binding site" evidence="2">
    <location>
        <position position="102"/>
    </location>
    <ligand>
        <name>Fe cation</name>
        <dbReference type="ChEBI" id="CHEBI:24875"/>
    </ligand>
</feature>
<feature type="binding site" evidence="2">
    <location>
        <position position="58"/>
    </location>
    <ligand>
        <name>Fe cation</name>
        <dbReference type="ChEBI" id="CHEBI:24875"/>
    </ligand>
</feature>
<comment type="similarity">
    <text evidence="1 3">Belongs to the pirin family.</text>
</comment>
<dbReference type="GO" id="GO:0046872">
    <property type="term" value="F:metal ion binding"/>
    <property type="evidence" value="ECO:0007669"/>
    <property type="project" value="UniProtKB-KW"/>
</dbReference>
<feature type="domain" description="Quercetin 2,3-dioxygenase C-terminal cupin" evidence="5">
    <location>
        <begin position="144"/>
        <end position="226"/>
    </location>
</feature>
<dbReference type="Pfam" id="PF17954">
    <property type="entry name" value="Pirin_C_2"/>
    <property type="match status" value="1"/>
</dbReference>
<sequence length="246" mass="27852">MLQKLFADKHKQPYKGYFTITRVHPGDIVDQKFHDTAFGPLSVIDHAVMKKGLTIKMHEHMNDEILSYVYKGTSNHKDSSGLDTPIFPGKLMMMNAGSSFWHEEKVKNEDVEMLQIFVRPREADLEPRIQFHEKEVANRNWYVMVGPEDSQTPLYVRNNVYILDAHPKKGDVLDIPVYPELVPFLYVLDGEVAIDDVQLNPKEAVTDLDNPLPAITAIEDTTVVLFFVDMDAAMTMSGTISGNASN</sequence>
<dbReference type="InterPro" id="IPR011051">
    <property type="entry name" value="RmlC_Cupin_sf"/>
</dbReference>
<protein>
    <recommendedName>
        <fullName evidence="8">Pirin N-terminal domain-containing protein</fullName>
    </recommendedName>
</protein>
<comment type="cofactor">
    <cofactor evidence="2">
        <name>Fe cation</name>
        <dbReference type="ChEBI" id="CHEBI:24875"/>
    </cofactor>
    <text evidence="2">Binds 1 Fe cation per subunit.</text>
</comment>
<dbReference type="Pfam" id="PF02678">
    <property type="entry name" value="Pirin"/>
    <property type="match status" value="1"/>
</dbReference>
<evidence type="ECO:0000313" key="7">
    <source>
        <dbReference type="Proteomes" id="UP000285456"/>
    </source>
</evidence>
<feature type="binding site" evidence="2">
    <location>
        <position position="60"/>
    </location>
    <ligand>
        <name>Fe cation</name>
        <dbReference type="ChEBI" id="CHEBI:24875"/>
    </ligand>
</feature>
<dbReference type="InterPro" id="IPR003829">
    <property type="entry name" value="Pirin_N_dom"/>
</dbReference>
<reference evidence="6 7" key="1">
    <citation type="journal article" date="2007" name="Int. J. Syst. Evol. Microbiol.">
        <title>Oceanobacillus profundus sp. nov., isolated from a deep-sea sediment core.</title>
        <authorList>
            <person name="Kim Y.G."/>
            <person name="Choi D.H."/>
            <person name="Hyun S."/>
            <person name="Cho B.C."/>
        </authorList>
    </citation>
    <scope>NUCLEOTIDE SEQUENCE [LARGE SCALE GENOMIC DNA]</scope>
    <source>
        <strain evidence="6 7">DSM 18246</strain>
    </source>
</reference>
<evidence type="ECO:0000313" key="6">
    <source>
        <dbReference type="EMBL" id="RHW34215.1"/>
    </source>
</evidence>
<evidence type="ECO:0000259" key="4">
    <source>
        <dbReference type="Pfam" id="PF02678"/>
    </source>
</evidence>
<evidence type="ECO:0008006" key="8">
    <source>
        <dbReference type="Google" id="ProtNLM"/>
    </source>
</evidence>
<dbReference type="EMBL" id="QWEH01000002">
    <property type="protein sequence ID" value="RHW34215.1"/>
    <property type="molecule type" value="Genomic_DNA"/>
</dbReference>
<evidence type="ECO:0000256" key="1">
    <source>
        <dbReference type="ARBA" id="ARBA00008416"/>
    </source>
</evidence>
<evidence type="ECO:0000256" key="3">
    <source>
        <dbReference type="RuleBase" id="RU003457"/>
    </source>
</evidence>
<dbReference type="OrthoDB" id="321327at2"/>
<dbReference type="PANTHER" id="PTHR43212">
    <property type="entry name" value="QUERCETIN 2,3-DIOXYGENASE"/>
    <property type="match status" value="1"/>
</dbReference>
<keyword evidence="2" id="KW-0408">Iron</keyword>
<organism evidence="6 7">
    <name type="scientific">Oceanobacillus profundus</name>
    <dbReference type="NCBI Taxonomy" id="372463"/>
    <lineage>
        <taxon>Bacteria</taxon>
        <taxon>Bacillati</taxon>
        <taxon>Bacillota</taxon>
        <taxon>Bacilli</taxon>
        <taxon>Bacillales</taxon>
        <taxon>Bacillaceae</taxon>
        <taxon>Oceanobacillus</taxon>
    </lineage>
</organism>
<feature type="binding site" evidence="2">
    <location>
        <position position="104"/>
    </location>
    <ligand>
        <name>Fe cation</name>
        <dbReference type="ChEBI" id="CHEBI:24875"/>
    </ligand>
</feature>